<feature type="region of interest" description="Disordered" evidence="2">
    <location>
        <begin position="133"/>
        <end position="194"/>
    </location>
</feature>
<evidence type="ECO:0000313" key="7">
    <source>
        <dbReference type="Proteomes" id="UP000514704"/>
    </source>
</evidence>
<protein>
    <recommendedName>
        <fullName evidence="8">DUF31 domain-containing protein</fullName>
    </recommendedName>
</protein>
<dbReference type="PROSITE" id="PS51257">
    <property type="entry name" value="PROKAR_LIPOPROTEIN"/>
    <property type="match status" value="1"/>
</dbReference>
<dbReference type="Proteomes" id="UP000514704">
    <property type="component" value="Chromosome"/>
</dbReference>
<dbReference type="SUPFAM" id="SSF50494">
    <property type="entry name" value="Trypsin-like serine proteases"/>
    <property type="match status" value="1"/>
</dbReference>
<gene>
    <name evidence="6" type="ORF">H3143_00075</name>
</gene>
<dbReference type="KEGG" id="mtuy:H3143_00075"/>
<dbReference type="InterPro" id="IPR007326">
    <property type="entry name" value="Lipoprotein-assoc_dom"/>
</dbReference>
<sequence>MIKKSAWFNLLCGLSSVSFIAASCQKMQTPVNKSAEEIFSTLNKNDISVVFNKDQDKTKILPSVITEKNYFNFFNFQVNQNLDQKELDNINFVAKNFVADNQSGTLSFKLDVSVENKPGDAKDFDFRIDGFMKSDSSSTTTNNTSATVPEHDPNDCPPDTMMDKGETTGTAGETTPSNQNSLREDGVPPPIPANFPGFPNGFPFPGAGVTKEFIQKQNKYPDYVKDRYTTVDKKVIYKEIYDRTFSIRPGVFTENNGTTTPVVGQGTGWVLDYARNSANSNQLKLFIATNLHVIGMYGNTNTKEIDDMLSYSDPTGNKPSGFGIGKSKNTPTFDPQPNNQKDSADVNMVYYLHNQQKNDRNFFEEDKDTDAFTNPKIIFAAVDYLDDHALNQYKSQIDEKWEEFKTRKLQEARATNDSEEIARWEKFTQYDGKISFYTDFGILELDVDLSKADDTLKGWITDSTKAVDSYVNRIKTTAHLPNYNPETGNFFPTLDYISKNQGLASCKPSYKYGIDNAKDIYIAGYPRNNSLQTVWMQNNPSERYTEMLDQDANGRFRVPRQAWLPNKDLFSVPSYSSSTESATSRTWFDANNISIYTQLWNRPFIDRYGFNYSTKFSSLYHGASGSVVYNDFGQIVGIYDGIDSRADFGDVSKTGTFAPFVQAANIRAKNDPNIVNYAYNLIDKKGFPHQTRSYRSNLSLFYPNGFTWPASNGGTTQSSSKVTAIFPNGY</sequence>
<evidence type="ECO:0000256" key="1">
    <source>
        <dbReference type="ARBA" id="ARBA00022475"/>
    </source>
</evidence>
<dbReference type="Pfam" id="PF04200">
    <property type="entry name" value="Lipoprotein_17"/>
    <property type="match status" value="1"/>
</dbReference>
<dbReference type="NCBIfam" id="NF045841">
    <property type="entry name" value="Ig_SerProt_MIP"/>
    <property type="match status" value="1"/>
</dbReference>
<dbReference type="InterPro" id="IPR022381">
    <property type="entry name" value="Uncharacterised_MG067"/>
</dbReference>
<feature type="signal peptide" evidence="3">
    <location>
        <begin position="1"/>
        <end position="21"/>
    </location>
</feature>
<feature type="compositionally biased region" description="Low complexity" evidence="2">
    <location>
        <begin position="134"/>
        <end position="147"/>
    </location>
</feature>
<evidence type="ECO:0000259" key="5">
    <source>
        <dbReference type="Pfam" id="PF04200"/>
    </source>
</evidence>
<feature type="region of interest" description="Disordered" evidence="2">
    <location>
        <begin position="316"/>
        <end position="340"/>
    </location>
</feature>
<evidence type="ECO:0000313" key="6">
    <source>
        <dbReference type="EMBL" id="QMT98544.1"/>
    </source>
</evidence>
<dbReference type="InterPro" id="IPR022382">
    <property type="entry name" value="Mycoplasma_peptidase_DUF31"/>
</dbReference>
<evidence type="ECO:0000256" key="3">
    <source>
        <dbReference type="SAM" id="SignalP"/>
    </source>
</evidence>
<organism evidence="6 7">
    <name type="scientific">Mycoplasma tullyi</name>
    <dbReference type="NCBI Taxonomy" id="1612150"/>
    <lineage>
        <taxon>Bacteria</taxon>
        <taxon>Bacillati</taxon>
        <taxon>Mycoplasmatota</taxon>
        <taxon>Mollicutes</taxon>
        <taxon>Mycoplasmataceae</taxon>
        <taxon>Mycoplasma</taxon>
    </lineage>
</organism>
<dbReference type="AlphaFoldDB" id="A0A7D7UA81"/>
<evidence type="ECO:0008006" key="8">
    <source>
        <dbReference type="Google" id="ProtNLM"/>
    </source>
</evidence>
<keyword evidence="1" id="KW-0472">Membrane</keyword>
<proteinExistence type="predicted"/>
<feature type="compositionally biased region" description="Polar residues" evidence="2">
    <location>
        <begin position="327"/>
        <end position="340"/>
    </location>
</feature>
<feature type="domain" description="Lipoprotein-associated type-17" evidence="5">
    <location>
        <begin position="46"/>
        <end position="133"/>
    </location>
</feature>
<evidence type="ECO:0000256" key="2">
    <source>
        <dbReference type="SAM" id="MobiDB-lite"/>
    </source>
</evidence>
<keyword evidence="1" id="KW-1003">Cell membrane</keyword>
<name>A0A7D7UA81_9MOLU</name>
<keyword evidence="7" id="KW-1185">Reference proteome</keyword>
<dbReference type="PRINTS" id="PR00840">
    <property type="entry name" value="Y06768FAMILY"/>
</dbReference>
<dbReference type="EMBL" id="CP059674">
    <property type="protein sequence ID" value="QMT98544.1"/>
    <property type="molecule type" value="Genomic_DNA"/>
</dbReference>
<dbReference type="RefSeq" id="WP_182078823.1">
    <property type="nucleotide sequence ID" value="NZ_CP059674.1"/>
</dbReference>
<accession>A0A7D7UA81</accession>
<dbReference type="InterPro" id="IPR009003">
    <property type="entry name" value="Peptidase_S1_PA"/>
</dbReference>
<keyword evidence="3" id="KW-0732">Signal</keyword>
<reference evidence="6 7" key="1">
    <citation type="journal article" date="2017" name="Int. J. Syst. Evol. Microbiol.">
        <title>Mycoplasma tullyi sp. nov., isolated from penguins of the genus Spheniscus.</title>
        <authorList>
            <person name="Yavari C.A."/>
            <person name="Ramirez A.S."/>
            <person name="Nicholas R.A.J."/>
            <person name="Radford A.D."/>
            <person name="Darby A.C."/>
            <person name="Bradbury J.M."/>
        </authorList>
    </citation>
    <scope>NUCLEOTIDE SEQUENCE [LARGE SCALE GENOMIC DNA]</scope>
    <source>
        <strain evidence="6 7">56A97T</strain>
    </source>
</reference>
<feature type="domain" description="DUF31" evidence="4">
    <location>
        <begin position="236"/>
        <end position="641"/>
    </location>
</feature>
<feature type="chain" id="PRO_5028159273" description="DUF31 domain-containing protein" evidence="3">
    <location>
        <begin position="22"/>
        <end position="730"/>
    </location>
</feature>
<dbReference type="Pfam" id="PF01732">
    <property type="entry name" value="Mycop_pep_DUF31"/>
    <property type="match status" value="1"/>
</dbReference>
<evidence type="ECO:0000259" key="4">
    <source>
        <dbReference type="Pfam" id="PF01732"/>
    </source>
</evidence>